<comment type="caution">
    <text evidence="2">The sequence shown here is derived from an EMBL/GenBank/DDBJ whole genome shotgun (WGS) entry which is preliminary data.</text>
</comment>
<feature type="region of interest" description="Disordered" evidence="1">
    <location>
        <begin position="60"/>
        <end position="82"/>
    </location>
</feature>
<protein>
    <submittedName>
        <fullName evidence="2">Uncharacterized protein</fullName>
    </submittedName>
</protein>
<dbReference type="EMBL" id="LHYC01000044">
    <property type="protein sequence ID" value="KXB04818.1"/>
    <property type="molecule type" value="Genomic_DNA"/>
</dbReference>
<proteinExistence type="predicted"/>
<evidence type="ECO:0000313" key="2">
    <source>
        <dbReference type="EMBL" id="KXB04818.1"/>
    </source>
</evidence>
<evidence type="ECO:0000256" key="1">
    <source>
        <dbReference type="SAM" id="MobiDB-lite"/>
    </source>
</evidence>
<accession>A0A133VEE4</accession>
<dbReference type="AlphaFoldDB" id="A0A133VEE4"/>
<gene>
    <name evidence="2" type="ORF">AKJ49_01660</name>
</gene>
<organism evidence="2 3">
    <name type="scientific">candidate division MSBL1 archaeon SCGC-AAA382A03</name>
    <dbReference type="NCBI Taxonomy" id="1698278"/>
    <lineage>
        <taxon>Archaea</taxon>
        <taxon>Methanobacteriati</taxon>
        <taxon>Methanobacteriota</taxon>
        <taxon>candidate division MSBL1</taxon>
    </lineage>
</organism>
<evidence type="ECO:0000313" key="3">
    <source>
        <dbReference type="Proteomes" id="UP000070549"/>
    </source>
</evidence>
<sequence length="82" mass="9642">MYASLKPYEVNHIRTSLDRCSVQGLADELGRAKITVEMKIREIRESQRIERICQYASKKKSGKKRKLKRVKHKVKRRIKGGM</sequence>
<reference evidence="2 3" key="1">
    <citation type="journal article" date="2016" name="Sci. Rep.">
        <title>Metabolic traits of an uncultured archaeal lineage -MSBL1- from brine pools of the Red Sea.</title>
        <authorList>
            <person name="Mwirichia R."/>
            <person name="Alam I."/>
            <person name="Rashid M."/>
            <person name="Vinu M."/>
            <person name="Ba-Alawi W."/>
            <person name="Anthony Kamau A."/>
            <person name="Kamanda Ngugi D."/>
            <person name="Goker M."/>
            <person name="Klenk H.P."/>
            <person name="Bajic V."/>
            <person name="Stingl U."/>
        </authorList>
    </citation>
    <scope>NUCLEOTIDE SEQUENCE [LARGE SCALE GENOMIC DNA]</scope>
    <source>
        <strain evidence="2">SCGC-AAA382A03</strain>
    </source>
</reference>
<name>A0A133VEE4_9EURY</name>
<dbReference type="Proteomes" id="UP000070549">
    <property type="component" value="Unassembled WGS sequence"/>
</dbReference>
<keyword evidence="3" id="KW-1185">Reference proteome</keyword>